<proteinExistence type="predicted"/>
<name>A0A4U6U1P3_SETVI</name>
<protein>
    <submittedName>
        <fullName evidence="1">Uncharacterized protein</fullName>
    </submittedName>
</protein>
<sequence length="32" mass="3791">MLSDFLIHGITSHLICRVHLMTPRRLFLWLVA</sequence>
<dbReference type="Gramene" id="TKW09391">
    <property type="protein sequence ID" value="TKW09391"/>
    <property type="gene ID" value="SEVIR_6G091501v2"/>
</dbReference>
<gene>
    <name evidence="1" type="ORF">SEVIR_6G091501v2</name>
</gene>
<evidence type="ECO:0000313" key="1">
    <source>
        <dbReference type="EMBL" id="TKW09391.1"/>
    </source>
</evidence>
<accession>A0A4U6U1P3</accession>
<reference evidence="1" key="1">
    <citation type="submission" date="2019-03" db="EMBL/GenBank/DDBJ databases">
        <title>WGS assembly of Setaria viridis.</title>
        <authorList>
            <person name="Huang P."/>
            <person name="Jenkins J."/>
            <person name="Grimwood J."/>
            <person name="Barry K."/>
            <person name="Healey A."/>
            <person name="Mamidi S."/>
            <person name="Sreedasyam A."/>
            <person name="Shu S."/>
            <person name="Feldman M."/>
            <person name="Wu J."/>
            <person name="Yu Y."/>
            <person name="Chen C."/>
            <person name="Johnson J."/>
            <person name="Rokhsar D."/>
            <person name="Baxter I."/>
            <person name="Schmutz J."/>
            <person name="Brutnell T."/>
            <person name="Kellogg E."/>
        </authorList>
    </citation>
    <scope>NUCLEOTIDE SEQUENCE [LARGE SCALE GENOMIC DNA]</scope>
</reference>
<evidence type="ECO:0000313" key="2">
    <source>
        <dbReference type="Proteomes" id="UP000298652"/>
    </source>
</evidence>
<dbReference type="AlphaFoldDB" id="A0A4U6U1P3"/>
<organism evidence="1 2">
    <name type="scientific">Setaria viridis</name>
    <name type="common">Green bristlegrass</name>
    <name type="synonym">Setaria italica subsp. viridis</name>
    <dbReference type="NCBI Taxonomy" id="4556"/>
    <lineage>
        <taxon>Eukaryota</taxon>
        <taxon>Viridiplantae</taxon>
        <taxon>Streptophyta</taxon>
        <taxon>Embryophyta</taxon>
        <taxon>Tracheophyta</taxon>
        <taxon>Spermatophyta</taxon>
        <taxon>Magnoliopsida</taxon>
        <taxon>Liliopsida</taxon>
        <taxon>Poales</taxon>
        <taxon>Poaceae</taxon>
        <taxon>PACMAD clade</taxon>
        <taxon>Panicoideae</taxon>
        <taxon>Panicodae</taxon>
        <taxon>Paniceae</taxon>
        <taxon>Cenchrinae</taxon>
        <taxon>Setaria</taxon>
    </lineage>
</organism>
<keyword evidence="2" id="KW-1185">Reference proteome</keyword>
<dbReference type="Proteomes" id="UP000298652">
    <property type="component" value="Chromosome 6"/>
</dbReference>
<dbReference type="EMBL" id="CM016557">
    <property type="protein sequence ID" value="TKW09391.1"/>
    <property type="molecule type" value="Genomic_DNA"/>
</dbReference>